<dbReference type="AlphaFoldDB" id="A0A813HQP0"/>
<evidence type="ECO:0000313" key="1">
    <source>
        <dbReference type="EMBL" id="CAE8639844.1"/>
    </source>
</evidence>
<accession>A0A813HQP0</accession>
<proteinExistence type="predicted"/>
<dbReference type="EMBL" id="CAJNNV010032394">
    <property type="protein sequence ID" value="CAE8639844.1"/>
    <property type="molecule type" value="Genomic_DNA"/>
</dbReference>
<name>A0A813HQP0_POLGL</name>
<organism evidence="1 2">
    <name type="scientific">Polarella glacialis</name>
    <name type="common">Dinoflagellate</name>
    <dbReference type="NCBI Taxonomy" id="89957"/>
    <lineage>
        <taxon>Eukaryota</taxon>
        <taxon>Sar</taxon>
        <taxon>Alveolata</taxon>
        <taxon>Dinophyceae</taxon>
        <taxon>Suessiales</taxon>
        <taxon>Suessiaceae</taxon>
        <taxon>Polarella</taxon>
    </lineage>
</organism>
<reference evidence="1" key="1">
    <citation type="submission" date="2021-02" db="EMBL/GenBank/DDBJ databases">
        <authorList>
            <person name="Dougan E. K."/>
            <person name="Rhodes N."/>
            <person name="Thang M."/>
            <person name="Chan C."/>
        </authorList>
    </citation>
    <scope>NUCLEOTIDE SEQUENCE</scope>
</reference>
<feature type="non-terminal residue" evidence="1">
    <location>
        <position position="154"/>
    </location>
</feature>
<comment type="caution">
    <text evidence="1">The sequence shown here is derived from an EMBL/GenBank/DDBJ whole genome shotgun (WGS) entry which is preliminary data.</text>
</comment>
<evidence type="ECO:0000313" key="2">
    <source>
        <dbReference type="Proteomes" id="UP000654075"/>
    </source>
</evidence>
<protein>
    <submittedName>
        <fullName evidence="1">Uncharacterized protein</fullName>
    </submittedName>
</protein>
<sequence length="154" mass="16760">FLAASEAEELLAALTPQLGALPDGEIARLLFALAMADVDIQHPLARVLAIQYTEGRDRKDPSSDVDVAWALCAFQLSGRYSEALRFALLRICDGTPSAVAARRPWLIKLHDVVAHLQVYDPKAAKVVPALWREAASQAARLEAERLGASPVHKQ</sequence>
<keyword evidence="2" id="KW-1185">Reference proteome</keyword>
<gene>
    <name evidence="1" type="ORF">PGLA1383_LOCUS54831</name>
</gene>
<dbReference type="Proteomes" id="UP000654075">
    <property type="component" value="Unassembled WGS sequence"/>
</dbReference>
<feature type="non-terminal residue" evidence="1">
    <location>
        <position position="1"/>
    </location>
</feature>